<evidence type="ECO:0000259" key="1">
    <source>
        <dbReference type="Pfam" id="PF22936"/>
    </source>
</evidence>
<reference evidence="2 3" key="1">
    <citation type="submission" date="2024-01" db="EMBL/GenBank/DDBJ databases">
        <title>The complete chloroplast genome sequence of Lithospermum erythrorhizon: insights into the phylogenetic relationship among Boraginaceae species and the maternal lineages of purple gromwells.</title>
        <authorList>
            <person name="Okada T."/>
            <person name="Watanabe K."/>
        </authorList>
    </citation>
    <scope>NUCLEOTIDE SEQUENCE [LARGE SCALE GENOMIC DNA]</scope>
</reference>
<organism evidence="2 3">
    <name type="scientific">Lithospermum erythrorhizon</name>
    <name type="common">Purple gromwell</name>
    <name type="synonym">Lithospermum officinale var. erythrorhizon</name>
    <dbReference type="NCBI Taxonomy" id="34254"/>
    <lineage>
        <taxon>Eukaryota</taxon>
        <taxon>Viridiplantae</taxon>
        <taxon>Streptophyta</taxon>
        <taxon>Embryophyta</taxon>
        <taxon>Tracheophyta</taxon>
        <taxon>Spermatophyta</taxon>
        <taxon>Magnoliopsida</taxon>
        <taxon>eudicotyledons</taxon>
        <taxon>Gunneridae</taxon>
        <taxon>Pentapetalae</taxon>
        <taxon>asterids</taxon>
        <taxon>lamiids</taxon>
        <taxon>Boraginales</taxon>
        <taxon>Boraginaceae</taxon>
        <taxon>Boraginoideae</taxon>
        <taxon>Lithospermeae</taxon>
        <taxon>Lithospermum</taxon>
    </lineage>
</organism>
<evidence type="ECO:0000313" key="2">
    <source>
        <dbReference type="EMBL" id="GAA0150049.1"/>
    </source>
</evidence>
<evidence type="ECO:0000313" key="3">
    <source>
        <dbReference type="Proteomes" id="UP001454036"/>
    </source>
</evidence>
<keyword evidence="3" id="KW-1185">Reference proteome</keyword>
<name>A0AAV3PEE7_LITER</name>
<dbReference type="Pfam" id="PF14223">
    <property type="entry name" value="Retrotran_gag_2"/>
    <property type="match status" value="1"/>
</dbReference>
<proteinExistence type="predicted"/>
<dbReference type="EMBL" id="BAABME010001518">
    <property type="protein sequence ID" value="GAA0150049.1"/>
    <property type="molecule type" value="Genomic_DNA"/>
</dbReference>
<dbReference type="PANTHER" id="PTHR47592:SF27">
    <property type="entry name" value="OS08G0421700 PROTEIN"/>
    <property type="match status" value="1"/>
</dbReference>
<protein>
    <recommendedName>
        <fullName evidence="1">Retrovirus-related Pol polyprotein from transposon TNT 1-94-like beta-barrel domain-containing protein</fullName>
    </recommendedName>
</protein>
<gene>
    <name evidence="2" type="ORF">LIER_09075</name>
</gene>
<feature type="domain" description="Retrovirus-related Pol polyprotein from transposon TNT 1-94-like beta-barrel" evidence="1">
    <location>
        <begin position="214"/>
        <end position="281"/>
    </location>
</feature>
<accession>A0AAV3PEE7</accession>
<comment type="caution">
    <text evidence="2">The sequence shown here is derived from an EMBL/GenBank/DDBJ whole genome shotgun (WGS) entry which is preliminary data.</text>
</comment>
<dbReference type="InterPro" id="IPR054722">
    <property type="entry name" value="PolX-like_BBD"/>
</dbReference>
<dbReference type="AlphaFoldDB" id="A0AAV3PEE7"/>
<sequence length="284" mass="32321">MMFYLTTMSLSKFLTEEPPKLQEGESNLQFVYRTLPTAKSVWDALEYKYITQDVGVKKFIVVEYKMIDGKSIDSQVQELQVIFSEIHAEGMVISEGFHVAAIIEKVPPGWKDFKNYLKHKRKEITVKEVALRLRIKEDNRKEMTTEANGPKLVTEAGANKGYKSSECRFSKKKKNAYEANMIKIVTSGLSDINLSAMVSEVNLVGSNLREWWVATRHIYSPKEVFTNFKPLTNGEKMYMDNSSTSNIEGEGTVVLKMTLGKEVTLNHVLYVLDVRKNLIASSLL</sequence>
<dbReference type="Proteomes" id="UP001454036">
    <property type="component" value="Unassembled WGS sequence"/>
</dbReference>
<dbReference type="PANTHER" id="PTHR47592">
    <property type="entry name" value="PBF68 PROTEIN"/>
    <property type="match status" value="1"/>
</dbReference>
<dbReference type="Pfam" id="PF22936">
    <property type="entry name" value="Pol_BBD"/>
    <property type="match status" value="1"/>
</dbReference>